<protein>
    <submittedName>
        <fullName evidence="1">Uncharacterized protein</fullName>
    </submittedName>
</protein>
<dbReference type="VEuPathDB" id="AmoebaDB:EIN_410030"/>
<evidence type="ECO:0000313" key="1">
    <source>
        <dbReference type="EMBL" id="ELP85684.1"/>
    </source>
</evidence>
<reference evidence="1 2" key="1">
    <citation type="submission" date="2012-10" db="EMBL/GenBank/DDBJ databases">
        <authorList>
            <person name="Zafar N."/>
            <person name="Inman J."/>
            <person name="Hall N."/>
            <person name="Lorenzi H."/>
            <person name="Caler E."/>
        </authorList>
    </citation>
    <scope>NUCLEOTIDE SEQUENCE [LARGE SCALE GENOMIC DNA]</scope>
    <source>
        <strain evidence="1 2">IP1</strain>
    </source>
</reference>
<organism evidence="1 2">
    <name type="scientific">Entamoeba invadens IP1</name>
    <dbReference type="NCBI Taxonomy" id="370355"/>
    <lineage>
        <taxon>Eukaryota</taxon>
        <taxon>Amoebozoa</taxon>
        <taxon>Evosea</taxon>
        <taxon>Archamoebae</taxon>
        <taxon>Mastigamoebida</taxon>
        <taxon>Entamoebidae</taxon>
        <taxon>Entamoeba</taxon>
    </lineage>
</organism>
<keyword evidence="2" id="KW-1185">Reference proteome</keyword>
<dbReference type="Proteomes" id="UP000014680">
    <property type="component" value="Unassembled WGS sequence"/>
</dbReference>
<dbReference type="AlphaFoldDB" id="A0A0A1TWR3"/>
<evidence type="ECO:0000313" key="2">
    <source>
        <dbReference type="Proteomes" id="UP000014680"/>
    </source>
</evidence>
<gene>
    <name evidence="1" type="ORF">EIN_410030</name>
</gene>
<dbReference type="EMBL" id="KB207048">
    <property type="protein sequence ID" value="ELP85684.1"/>
    <property type="molecule type" value="Genomic_DNA"/>
</dbReference>
<dbReference type="RefSeq" id="XP_004185030.1">
    <property type="nucleotide sequence ID" value="XM_004184982.1"/>
</dbReference>
<sequence length="137" mass="15804">MAMAEELLDYQYLKRRQQRVEKLSRMSGRRRSICKIEPFLVSKSPEGALKNGELIRKSDQLKKMTGDRPFAYEVDDETKNECSIKMNVLNKKFGDCENQMNSILPLIIGVCNEDAAITRGKQLRTLDKARQKMGEMD</sequence>
<dbReference type="KEGG" id="eiv:EIN_410030"/>
<proteinExistence type="predicted"/>
<accession>A0A0A1TWR3</accession>
<dbReference type="GeneID" id="14884623"/>
<name>A0A0A1TWR3_ENTIV</name>